<protein>
    <submittedName>
        <fullName evidence="7">PLP-dependent aminotransferase family protein</fullName>
    </submittedName>
</protein>
<dbReference type="PANTHER" id="PTHR46577">
    <property type="entry name" value="HTH-TYPE TRANSCRIPTIONAL REGULATORY PROTEIN GABR"/>
    <property type="match status" value="1"/>
</dbReference>
<keyword evidence="3" id="KW-0805">Transcription regulation</keyword>
<evidence type="ECO:0000256" key="1">
    <source>
        <dbReference type="ARBA" id="ARBA00005384"/>
    </source>
</evidence>
<dbReference type="PRINTS" id="PR00035">
    <property type="entry name" value="HTHGNTR"/>
</dbReference>
<dbReference type="InterPro" id="IPR004839">
    <property type="entry name" value="Aminotransferase_I/II_large"/>
</dbReference>
<dbReference type="InterPro" id="IPR036390">
    <property type="entry name" value="WH_DNA-bd_sf"/>
</dbReference>
<dbReference type="InterPro" id="IPR015421">
    <property type="entry name" value="PyrdxlP-dep_Trfase_major"/>
</dbReference>
<evidence type="ECO:0000256" key="4">
    <source>
        <dbReference type="ARBA" id="ARBA00023125"/>
    </source>
</evidence>
<dbReference type="SMART" id="SM00345">
    <property type="entry name" value="HTH_GNTR"/>
    <property type="match status" value="1"/>
</dbReference>
<dbReference type="Proteomes" id="UP001612741">
    <property type="component" value="Unassembled WGS sequence"/>
</dbReference>
<keyword evidence="2" id="KW-0663">Pyridoxal phosphate</keyword>
<dbReference type="Pfam" id="PF00392">
    <property type="entry name" value="GntR"/>
    <property type="match status" value="1"/>
</dbReference>
<accession>A0ABW7YRW6</accession>
<dbReference type="Gene3D" id="1.10.10.10">
    <property type="entry name" value="Winged helix-like DNA-binding domain superfamily/Winged helix DNA-binding domain"/>
    <property type="match status" value="1"/>
</dbReference>
<dbReference type="GO" id="GO:0008483">
    <property type="term" value="F:transaminase activity"/>
    <property type="evidence" value="ECO:0007669"/>
    <property type="project" value="UniProtKB-KW"/>
</dbReference>
<dbReference type="InterPro" id="IPR051446">
    <property type="entry name" value="HTH_trans_reg/aminotransferase"/>
</dbReference>
<evidence type="ECO:0000256" key="3">
    <source>
        <dbReference type="ARBA" id="ARBA00023015"/>
    </source>
</evidence>
<dbReference type="InterPro" id="IPR015424">
    <property type="entry name" value="PyrdxlP-dep_Trfase"/>
</dbReference>
<dbReference type="CDD" id="cd00609">
    <property type="entry name" value="AAT_like"/>
    <property type="match status" value="1"/>
</dbReference>
<keyword evidence="5" id="KW-0804">Transcription</keyword>
<dbReference type="SUPFAM" id="SSF46785">
    <property type="entry name" value="Winged helix' DNA-binding domain"/>
    <property type="match status" value="1"/>
</dbReference>
<comment type="similarity">
    <text evidence="1">In the C-terminal section; belongs to the class-I pyridoxal-phosphate-dependent aminotransferase family.</text>
</comment>
<evidence type="ECO:0000259" key="6">
    <source>
        <dbReference type="PROSITE" id="PS50949"/>
    </source>
</evidence>
<proteinExistence type="inferred from homology"/>
<evidence type="ECO:0000256" key="5">
    <source>
        <dbReference type="ARBA" id="ARBA00023163"/>
    </source>
</evidence>
<dbReference type="Gene3D" id="3.40.640.10">
    <property type="entry name" value="Type I PLP-dependent aspartate aminotransferase-like (Major domain)"/>
    <property type="match status" value="1"/>
</dbReference>
<evidence type="ECO:0000313" key="8">
    <source>
        <dbReference type="Proteomes" id="UP001612741"/>
    </source>
</evidence>
<gene>
    <name evidence="7" type="ORF">ACIBG2_11765</name>
</gene>
<dbReference type="CDD" id="cd07377">
    <property type="entry name" value="WHTH_GntR"/>
    <property type="match status" value="1"/>
</dbReference>
<evidence type="ECO:0000256" key="2">
    <source>
        <dbReference type="ARBA" id="ARBA00022898"/>
    </source>
</evidence>
<dbReference type="InterPro" id="IPR000524">
    <property type="entry name" value="Tscrpt_reg_HTH_GntR"/>
</dbReference>
<name>A0ABW7YRW6_9ACTN</name>
<dbReference type="EMBL" id="JBITGY010000003">
    <property type="protein sequence ID" value="MFI6498059.1"/>
    <property type="molecule type" value="Genomic_DNA"/>
</dbReference>
<dbReference type="PROSITE" id="PS50949">
    <property type="entry name" value="HTH_GNTR"/>
    <property type="match status" value="1"/>
</dbReference>
<keyword evidence="8" id="KW-1185">Reference proteome</keyword>
<organism evidence="7 8">
    <name type="scientific">Nonomuraea typhae</name>
    <dbReference type="NCBI Taxonomy" id="2603600"/>
    <lineage>
        <taxon>Bacteria</taxon>
        <taxon>Bacillati</taxon>
        <taxon>Actinomycetota</taxon>
        <taxon>Actinomycetes</taxon>
        <taxon>Streptosporangiales</taxon>
        <taxon>Streptosporangiaceae</taxon>
        <taxon>Nonomuraea</taxon>
    </lineage>
</organism>
<feature type="domain" description="HTH gntR-type" evidence="6">
    <location>
        <begin position="10"/>
        <end position="78"/>
    </location>
</feature>
<keyword evidence="4" id="KW-0238">DNA-binding</keyword>
<reference evidence="7 8" key="1">
    <citation type="submission" date="2024-10" db="EMBL/GenBank/DDBJ databases">
        <title>The Natural Products Discovery Center: Release of the First 8490 Sequenced Strains for Exploring Actinobacteria Biosynthetic Diversity.</title>
        <authorList>
            <person name="Kalkreuter E."/>
            <person name="Kautsar S.A."/>
            <person name="Yang D."/>
            <person name="Bader C.D."/>
            <person name="Teijaro C.N."/>
            <person name="Fluegel L."/>
            <person name="Davis C.M."/>
            <person name="Simpson J.R."/>
            <person name="Lauterbach L."/>
            <person name="Steele A.D."/>
            <person name="Gui C."/>
            <person name="Meng S."/>
            <person name="Li G."/>
            <person name="Viehrig K."/>
            <person name="Ye F."/>
            <person name="Su P."/>
            <person name="Kiefer A.F."/>
            <person name="Nichols A."/>
            <person name="Cepeda A.J."/>
            <person name="Yan W."/>
            <person name="Fan B."/>
            <person name="Jiang Y."/>
            <person name="Adhikari A."/>
            <person name="Zheng C.-J."/>
            <person name="Schuster L."/>
            <person name="Cowan T.M."/>
            <person name="Smanski M.J."/>
            <person name="Chevrette M.G."/>
            <person name="De Carvalho L.P.S."/>
            <person name="Shen B."/>
        </authorList>
    </citation>
    <scope>NUCLEOTIDE SEQUENCE [LARGE SCALE GENOMIC DNA]</scope>
    <source>
        <strain evidence="7 8">NPDC050545</strain>
    </source>
</reference>
<dbReference type="PANTHER" id="PTHR46577:SF1">
    <property type="entry name" value="HTH-TYPE TRANSCRIPTIONAL REGULATORY PROTEIN GABR"/>
    <property type="match status" value="1"/>
</dbReference>
<dbReference type="Pfam" id="PF00155">
    <property type="entry name" value="Aminotran_1_2"/>
    <property type="match status" value="1"/>
</dbReference>
<dbReference type="InterPro" id="IPR036388">
    <property type="entry name" value="WH-like_DNA-bd_sf"/>
</dbReference>
<comment type="caution">
    <text evidence="7">The sequence shown here is derived from an EMBL/GenBank/DDBJ whole genome shotgun (WGS) entry which is preliminary data.</text>
</comment>
<evidence type="ECO:0000313" key="7">
    <source>
        <dbReference type="EMBL" id="MFI6498059.1"/>
    </source>
</evidence>
<keyword evidence="7" id="KW-0808">Transferase</keyword>
<keyword evidence="7" id="KW-0032">Aminotransferase</keyword>
<sequence length="438" mass="47456">MLTGWQRPGVPLADSLATALREAVLDGRFRVGDRLPSERSLAAQLGVSRGTVVAALARLRSEGWLTTRAGSASTVRLPSRLGERYAPASLDRADPVDLRHAVPAAPREIYTAAAQRALGRSARLLLESGEPDAGLPELRELVAARHTAEDLPTRPDQILITSGARAAMTLLITHLAPRRAVVENPAFHGTLALLRRSGARMSPVRVSASGWDPGQLARAFGEAAGHLACLIPDFHNPTGALMDRETRRMIAGLAEAHRVTVISDETMRDLDLRDTPSPEPRIPGSVLVGSMSKSVWGGLRTGWIRAPAALIRELLLDPMSGVCAPPPMEQLLACELFPHLDALLNRRRAELRTQRDHLAARLREHEEWTFTLPEGGLTLWLHTRTDTLVKRAAQAGLDLLPGPAFSPDGTLTHWLRLPYTAPPATLDRAVGRLTSCAT</sequence>
<dbReference type="SUPFAM" id="SSF53383">
    <property type="entry name" value="PLP-dependent transferases"/>
    <property type="match status" value="1"/>
</dbReference>
<dbReference type="RefSeq" id="WP_397081319.1">
    <property type="nucleotide sequence ID" value="NZ_JBITGY010000003.1"/>
</dbReference>